<reference evidence="2 3" key="1">
    <citation type="submission" date="2021-11" db="EMBL/GenBank/DDBJ databases">
        <title>Black yeast isolated from Biological Soil Crust.</title>
        <authorList>
            <person name="Kurbessoian T."/>
        </authorList>
    </citation>
    <scope>NUCLEOTIDE SEQUENCE [LARGE SCALE GENOMIC DNA]</scope>
    <source>
        <strain evidence="2 3">CCFEE 5522</strain>
    </source>
</reference>
<comment type="caution">
    <text evidence="2">The sequence shown here is derived from an EMBL/GenBank/DDBJ whole genome shotgun (WGS) entry which is preliminary data.</text>
</comment>
<dbReference type="InterPro" id="IPR032710">
    <property type="entry name" value="NTF2-like_dom_sf"/>
</dbReference>
<dbReference type="AlphaFoldDB" id="A0AAV9J483"/>
<dbReference type="Pfam" id="PF13577">
    <property type="entry name" value="SnoaL_4"/>
    <property type="match status" value="1"/>
</dbReference>
<keyword evidence="3" id="KW-1185">Reference proteome</keyword>
<gene>
    <name evidence="2" type="ORF">LTR36_010490</name>
</gene>
<feature type="domain" description="SnoaL-like" evidence="1">
    <location>
        <begin position="9"/>
        <end position="140"/>
    </location>
</feature>
<dbReference type="InterPro" id="IPR037401">
    <property type="entry name" value="SnoaL-like"/>
</dbReference>
<accession>A0AAV9J483</accession>
<evidence type="ECO:0000259" key="1">
    <source>
        <dbReference type="Pfam" id="PF13577"/>
    </source>
</evidence>
<dbReference type="EMBL" id="JAVFHQ010000088">
    <property type="protein sequence ID" value="KAK4539607.1"/>
    <property type="molecule type" value="Genomic_DNA"/>
</dbReference>
<organism evidence="2 3">
    <name type="scientific">Oleoguttula mirabilis</name>
    <dbReference type="NCBI Taxonomy" id="1507867"/>
    <lineage>
        <taxon>Eukaryota</taxon>
        <taxon>Fungi</taxon>
        <taxon>Dikarya</taxon>
        <taxon>Ascomycota</taxon>
        <taxon>Pezizomycotina</taxon>
        <taxon>Dothideomycetes</taxon>
        <taxon>Dothideomycetidae</taxon>
        <taxon>Mycosphaerellales</taxon>
        <taxon>Teratosphaeriaceae</taxon>
        <taxon>Oleoguttula</taxon>
    </lineage>
</organism>
<dbReference type="Proteomes" id="UP001324427">
    <property type="component" value="Unassembled WGS sequence"/>
</dbReference>
<dbReference type="Gene3D" id="3.10.450.50">
    <property type="match status" value="1"/>
</dbReference>
<dbReference type="SUPFAM" id="SSF54427">
    <property type="entry name" value="NTF2-like"/>
    <property type="match status" value="1"/>
</dbReference>
<sequence>MAIPTALASLSPREAIADAMYRCIIGLDLNDWALFDSAWVQKSEASYDMPGLLAVTGLDAMKAKLFTHIGALVTQHSISNIRVDVKDGADTASLTAYGIAQHYRPGEGMDPTTKGLLTGAMYSIDVVKESGDDVWRVRKWSNRLLWLDGDRSIVSG</sequence>
<protein>
    <recommendedName>
        <fullName evidence="1">SnoaL-like domain-containing protein</fullName>
    </recommendedName>
</protein>
<proteinExistence type="predicted"/>
<evidence type="ECO:0000313" key="2">
    <source>
        <dbReference type="EMBL" id="KAK4539607.1"/>
    </source>
</evidence>
<evidence type="ECO:0000313" key="3">
    <source>
        <dbReference type="Proteomes" id="UP001324427"/>
    </source>
</evidence>
<name>A0AAV9J483_9PEZI</name>